<comment type="cofactor">
    <cofactor evidence="1">
        <name>Mg(2+)</name>
        <dbReference type="ChEBI" id="CHEBI:18420"/>
    </cofactor>
</comment>
<dbReference type="Gene3D" id="3.20.20.370">
    <property type="entry name" value="Glycoside hydrolase/deacetylase"/>
    <property type="match status" value="1"/>
</dbReference>
<keyword evidence="3" id="KW-0378">Hydrolase</keyword>
<dbReference type="GO" id="GO:0005975">
    <property type="term" value="P:carbohydrate metabolic process"/>
    <property type="evidence" value="ECO:0007669"/>
    <property type="project" value="InterPro"/>
</dbReference>
<evidence type="ECO:0000256" key="3">
    <source>
        <dbReference type="ARBA" id="ARBA00022801"/>
    </source>
</evidence>
<dbReference type="InterPro" id="IPR006879">
    <property type="entry name" value="YdjC-like"/>
</dbReference>
<keyword evidence="6" id="KW-0732">Signal</keyword>
<feature type="chain" id="PRO_5037187581" evidence="6">
    <location>
        <begin position="21"/>
        <end position="284"/>
    </location>
</feature>
<evidence type="ECO:0000256" key="1">
    <source>
        <dbReference type="ARBA" id="ARBA00001946"/>
    </source>
</evidence>
<evidence type="ECO:0000256" key="5">
    <source>
        <dbReference type="ARBA" id="ARBA00023277"/>
    </source>
</evidence>
<dbReference type="GO" id="GO:0016787">
    <property type="term" value="F:hydrolase activity"/>
    <property type="evidence" value="ECO:0007669"/>
    <property type="project" value="UniProtKB-KW"/>
</dbReference>
<reference evidence="7" key="1">
    <citation type="submission" date="2020-09" db="EMBL/GenBank/DDBJ databases">
        <authorList>
            <person name="Kim M.K."/>
        </authorList>
    </citation>
    <scope>NUCLEOTIDE SEQUENCE</scope>
    <source>
        <strain evidence="7">BT704</strain>
    </source>
</reference>
<gene>
    <name evidence="7" type="ORF">IC230_00810</name>
</gene>
<dbReference type="PANTHER" id="PTHR31609:SF1">
    <property type="entry name" value="CARBOHYDRATE DEACETYLASE"/>
    <property type="match status" value="1"/>
</dbReference>
<dbReference type="Proteomes" id="UP000653797">
    <property type="component" value="Unassembled WGS sequence"/>
</dbReference>
<evidence type="ECO:0000256" key="4">
    <source>
        <dbReference type="ARBA" id="ARBA00022842"/>
    </source>
</evidence>
<protein>
    <submittedName>
        <fullName evidence="7">Polysaccharide deacetylase family protein</fullName>
    </submittedName>
</protein>
<organism evidence="7 8">
    <name type="scientific">Spirosoma validum</name>
    <dbReference type="NCBI Taxonomy" id="2771355"/>
    <lineage>
        <taxon>Bacteria</taxon>
        <taxon>Pseudomonadati</taxon>
        <taxon>Bacteroidota</taxon>
        <taxon>Cytophagia</taxon>
        <taxon>Cytophagales</taxon>
        <taxon>Cytophagaceae</taxon>
        <taxon>Spirosoma</taxon>
    </lineage>
</organism>
<dbReference type="GO" id="GO:0019213">
    <property type="term" value="F:deacetylase activity"/>
    <property type="evidence" value="ECO:0007669"/>
    <property type="project" value="TreeGrafter"/>
</dbReference>
<dbReference type="Pfam" id="PF04794">
    <property type="entry name" value="YdjC"/>
    <property type="match status" value="1"/>
</dbReference>
<evidence type="ECO:0000313" key="8">
    <source>
        <dbReference type="Proteomes" id="UP000653797"/>
    </source>
</evidence>
<dbReference type="InterPro" id="IPR011330">
    <property type="entry name" value="Glyco_hydro/deAcase_b/a-brl"/>
</dbReference>
<keyword evidence="2" id="KW-0479">Metal-binding</keyword>
<evidence type="ECO:0000313" key="7">
    <source>
        <dbReference type="EMBL" id="MBD2751414.1"/>
    </source>
</evidence>
<dbReference type="RefSeq" id="WP_191037061.1">
    <property type="nucleotide sequence ID" value="NZ_JACXAA010000001.1"/>
</dbReference>
<proteinExistence type="predicted"/>
<dbReference type="SUPFAM" id="SSF88713">
    <property type="entry name" value="Glycoside hydrolase/deacetylase"/>
    <property type="match status" value="1"/>
</dbReference>
<evidence type="ECO:0000256" key="6">
    <source>
        <dbReference type="SAM" id="SignalP"/>
    </source>
</evidence>
<name>A0A927AX26_9BACT</name>
<dbReference type="CDD" id="cd10802">
    <property type="entry name" value="YdjC_TTHB029_like"/>
    <property type="match status" value="1"/>
</dbReference>
<dbReference type="GO" id="GO:0046872">
    <property type="term" value="F:metal ion binding"/>
    <property type="evidence" value="ECO:0007669"/>
    <property type="project" value="UniProtKB-KW"/>
</dbReference>
<keyword evidence="8" id="KW-1185">Reference proteome</keyword>
<dbReference type="EMBL" id="JACXAA010000001">
    <property type="protein sequence ID" value="MBD2751414.1"/>
    <property type="molecule type" value="Genomic_DNA"/>
</dbReference>
<keyword evidence="4" id="KW-0460">Magnesium</keyword>
<feature type="signal peptide" evidence="6">
    <location>
        <begin position="1"/>
        <end position="20"/>
    </location>
</feature>
<evidence type="ECO:0000256" key="2">
    <source>
        <dbReference type="ARBA" id="ARBA00022723"/>
    </source>
</evidence>
<accession>A0A927AX26</accession>
<dbReference type="PANTHER" id="PTHR31609">
    <property type="entry name" value="YDJC DEACETYLASE FAMILY MEMBER"/>
    <property type="match status" value="1"/>
</dbReference>
<comment type="caution">
    <text evidence="7">The sequence shown here is derived from an EMBL/GenBank/DDBJ whole genome shotgun (WGS) entry which is preliminary data.</text>
</comment>
<keyword evidence="5" id="KW-0119">Carbohydrate metabolism</keyword>
<sequence>MKPSLLFFWATLLTLRLATAQTNPPRLIIRGDDMGYSHAGNEAILTCYKEGIEKSIEVLVPSPWFPEAVEMLKQIPDADIGVHLTLTSEWDNIKWRPLSDCPSLRDADGYFYPMIRPNKDYPKRSVVENDWKLADIEKEFRAQIELAMKKIPRISHFSGHMGCTSLNDEVKDLVKKLAQEYHIKHTDMSLRDAGVTYTGYVGAHVTAEEKLQSFTKMLESLEPGKTYLFVDHPGLNTPEVQAIHHIGYENVAADRQGVTDIWTNPRVKQLIKDKRIQLIGYNQL</sequence>
<dbReference type="AlphaFoldDB" id="A0A927AX26"/>